<dbReference type="SUPFAM" id="SSF53756">
    <property type="entry name" value="UDP-Glycosyltransferase/glycogen phosphorylase"/>
    <property type="match status" value="1"/>
</dbReference>
<proteinExistence type="predicted"/>
<dbReference type="CDD" id="cd03801">
    <property type="entry name" value="GT4_PimA-like"/>
    <property type="match status" value="1"/>
</dbReference>
<protein>
    <recommendedName>
        <fullName evidence="1">Glycosyl transferase family 1 domain-containing protein</fullName>
    </recommendedName>
</protein>
<sequence>RSVALLKRALGRTAPVLAVTHSTRVRRLCKADAVIALTDALRRDIQAESRGKPLPVYVVPNRIKTPAGGCPQPRPLRHPPVIGALGRFDRVKGFDVFIEALAQLAGQGVMFQAKLAGTGEDEKRLREQIRTCGLVDAVELSGWIPREGTDSFLSGLDLLCVPARSDAFGLTPLQGAAASVPLLLSRASGHLAMFDEDTEALFFDVGDAAALASQIQHFLYDPALQKQLPTAAFERITRCYSETTITRGIMNAIDNTRLLFDNT</sequence>
<name>A0A3B0Z1H9_9ZZZZ</name>
<organism evidence="2">
    <name type="scientific">hydrothermal vent metagenome</name>
    <dbReference type="NCBI Taxonomy" id="652676"/>
    <lineage>
        <taxon>unclassified sequences</taxon>
        <taxon>metagenomes</taxon>
        <taxon>ecological metagenomes</taxon>
    </lineage>
</organism>
<gene>
    <name evidence="2" type="ORF">MNBD_GAMMA14-882</name>
</gene>
<dbReference type="PANTHER" id="PTHR12526">
    <property type="entry name" value="GLYCOSYLTRANSFERASE"/>
    <property type="match status" value="1"/>
</dbReference>
<feature type="non-terminal residue" evidence="2">
    <location>
        <position position="1"/>
    </location>
</feature>
<dbReference type="InterPro" id="IPR001296">
    <property type="entry name" value="Glyco_trans_1"/>
</dbReference>
<accession>A0A3B0Z1H9</accession>
<reference evidence="2" key="1">
    <citation type="submission" date="2018-06" db="EMBL/GenBank/DDBJ databases">
        <authorList>
            <person name="Zhirakovskaya E."/>
        </authorList>
    </citation>
    <scope>NUCLEOTIDE SEQUENCE</scope>
</reference>
<dbReference type="AlphaFoldDB" id="A0A3B0Z1H9"/>
<feature type="domain" description="Glycosyl transferase family 1" evidence="1">
    <location>
        <begin position="79"/>
        <end position="232"/>
    </location>
</feature>
<dbReference type="GO" id="GO:0016757">
    <property type="term" value="F:glycosyltransferase activity"/>
    <property type="evidence" value="ECO:0007669"/>
    <property type="project" value="InterPro"/>
</dbReference>
<dbReference type="Pfam" id="PF00534">
    <property type="entry name" value="Glycos_transf_1"/>
    <property type="match status" value="1"/>
</dbReference>
<evidence type="ECO:0000259" key="1">
    <source>
        <dbReference type="Pfam" id="PF00534"/>
    </source>
</evidence>
<evidence type="ECO:0000313" key="2">
    <source>
        <dbReference type="EMBL" id="VAW75144.1"/>
    </source>
</evidence>
<dbReference type="EMBL" id="UOFM01000121">
    <property type="protein sequence ID" value="VAW75144.1"/>
    <property type="molecule type" value="Genomic_DNA"/>
</dbReference>
<dbReference type="Gene3D" id="3.40.50.2000">
    <property type="entry name" value="Glycogen Phosphorylase B"/>
    <property type="match status" value="2"/>
</dbReference>